<sequence>MLGTTDSFAIFGPISKLLLSLAMIAGRLEIYPMILLFMPQTWSKR</sequence>
<evidence type="ECO:0000313" key="7">
    <source>
        <dbReference type="EMBL" id="EID18790.1"/>
    </source>
</evidence>
<evidence type="ECO:0000256" key="5">
    <source>
        <dbReference type="ARBA" id="ARBA00023065"/>
    </source>
</evidence>
<dbReference type="GO" id="GO:0008324">
    <property type="term" value="F:monoatomic cation transmembrane transporter activity"/>
    <property type="evidence" value="ECO:0007669"/>
    <property type="project" value="InterPro"/>
</dbReference>
<keyword evidence="5" id="KW-0406">Ion transport</keyword>
<dbReference type="InterPro" id="IPR003445">
    <property type="entry name" value="Cat_transpt"/>
</dbReference>
<dbReference type="GO" id="GO:0030001">
    <property type="term" value="P:metal ion transport"/>
    <property type="evidence" value="ECO:0007669"/>
    <property type="project" value="UniProtKB-ARBA"/>
</dbReference>
<organism evidence="7 8">
    <name type="scientific">Streptococcus anginosus subsp. whileyi CCUG 39159</name>
    <dbReference type="NCBI Taxonomy" id="1095729"/>
    <lineage>
        <taxon>Bacteria</taxon>
        <taxon>Bacillati</taxon>
        <taxon>Bacillota</taxon>
        <taxon>Bacilli</taxon>
        <taxon>Lactobacillales</taxon>
        <taxon>Streptococcaceae</taxon>
        <taxon>Streptococcus</taxon>
        <taxon>Streptococcus anginosus group</taxon>
    </lineage>
</organism>
<evidence type="ECO:0000256" key="3">
    <source>
        <dbReference type="ARBA" id="ARBA00022692"/>
    </source>
</evidence>
<proteinExistence type="predicted"/>
<protein>
    <submittedName>
        <fullName evidence="7">Cation transport domain protein</fullName>
    </submittedName>
</protein>
<evidence type="ECO:0000313" key="8">
    <source>
        <dbReference type="Proteomes" id="UP000003245"/>
    </source>
</evidence>
<evidence type="ECO:0000256" key="4">
    <source>
        <dbReference type="ARBA" id="ARBA00022989"/>
    </source>
</evidence>
<evidence type="ECO:0000256" key="2">
    <source>
        <dbReference type="ARBA" id="ARBA00022448"/>
    </source>
</evidence>
<dbReference type="Proteomes" id="UP000003245">
    <property type="component" value="Unassembled WGS sequence"/>
</dbReference>
<dbReference type="Pfam" id="PF02386">
    <property type="entry name" value="TrkH"/>
    <property type="match status" value="1"/>
</dbReference>
<dbReference type="GO" id="GO:0016020">
    <property type="term" value="C:membrane"/>
    <property type="evidence" value="ECO:0007669"/>
    <property type="project" value="UniProtKB-SubCell"/>
</dbReference>
<evidence type="ECO:0000256" key="6">
    <source>
        <dbReference type="ARBA" id="ARBA00023136"/>
    </source>
</evidence>
<keyword evidence="2" id="KW-0813">Transport</keyword>
<comment type="subcellular location">
    <subcellularLocation>
        <location evidence="1">Membrane</location>
        <topology evidence="1">Multi-pass membrane protein</topology>
    </subcellularLocation>
</comment>
<keyword evidence="6" id="KW-0472">Membrane</keyword>
<keyword evidence="4" id="KW-1133">Transmembrane helix</keyword>
<name>I0S5Y7_STRAP</name>
<gene>
    <name evidence="7" type="ORF">HMPREF1043_0673</name>
</gene>
<dbReference type="PATRIC" id="fig|1095729.3.peg.2177"/>
<reference evidence="7 8" key="1">
    <citation type="submission" date="2012-01" db="EMBL/GenBank/DDBJ databases">
        <authorList>
            <person name="Harkins D.M."/>
            <person name="Madupu R."/>
            <person name="Durkin A.S."/>
            <person name="Torralba M."/>
            <person name="Methe B."/>
            <person name="Sutton G.G."/>
            <person name="Nelson K.E."/>
        </authorList>
    </citation>
    <scope>NUCLEOTIDE SEQUENCE [LARGE SCALE GENOMIC DNA]</scope>
    <source>
        <strain evidence="7 8">CCUG 39159</strain>
    </source>
</reference>
<comment type="caution">
    <text evidence="7">The sequence shown here is derived from an EMBL/GenBank/DDBJ whole genome shotgun (WGS) entry which is preliminary data.</text>
</comment>
<dbReference type="AlphaFoldDB" id="I0S5Y7"/>
<keyword evidence="8" id="KW-1185">Reference proteome</keyword>
<dbReference type="EMBL" id="AICP01000075">
    <property type="protein sequence ID" value="EID18790.1"/>
    <property type="molecule type" value="Genomic_DNA"/>
</dbReference>
<keyword evidence="3" id="KW-0812">Transmembrane</keyword>
<evidence type="ECO:0000256" key="1">
    <source>
        <dbReference type="ARBA" id="ARBA00004141"/>
    </source>
</evidence>
<accession>I0S5Y7</accession>